<dbReference type="SUPFAM" id="SSF52091">
    <property type="entry name" value="SpoIIaa-like"/>
    <property type="match status" value="1"/>
</dbReference>
<accession>A0A1V1PG96</accession>
<name>A0A1V1PG96_9BACT</name>
<reference evidence="3" key="1">
    <citation type="submission" date="2012-11" db="EMBL/GenBank/DDBJ databases">
        <authorList>
            <person name="Lucero-Rivera Y.E."/>
            <person name="Tovar-Ramirez D."/>
        </authorList>
    </citation>
    <scope>NUCLEOTIDE SEQUENCE [LARGE SCALE GENOMIC DNA]</scope>
    <source>
        <strain evidence="3">Araruama</strain>
    </source>
</reference>
<gene>
    <name evidence="2" type="ORF">OMM_06646</name>
</gene>
<proteinExistence type="predicted"/>
<evidence type="ECO:0000313" key="2">
    <source>
        <dbReference type="EMBL" id="ETR73929.1"/>
    </source>
</evidence>
<comment type="caution">
    <text evidence="2">The sequence shown here is derived from an EMBL/GenBank/DDBJ whole genome shotgun (WGS) entry which is preliminary data.</text>
</comment>
<organism evidence="2 3">
    <name type="scientific">Candidatus Magnetoglobus multicellularis str. Araruama</name>
    <dbReference type="NCBI Taxonomy" id="890399"/>
    <lineage>
        <taxon>Bacteria</taxon>
        <taxon>Pseudomonadati</taxon>
        <taxon>Thermodesulfobacteriota</taxon>
        <taxon>Desulfobacteria</taxon>
        <taxon>Desulfobacterales</taxon>
        <taxon>Desulfobacteraceae</taxon>
        <taxon>Candidatus Magnetoglobus</taxon>
    </lineage>
</organism>
<sequence length="101" mass="11324">MNCELNTINNQAVITIIGEIPLLMATEIKALLDQAMTSANVIIIQIKDMSYVDLSFLQLIYAAQKKCLANNKHIVFHDSCVEQLKQYVQEAGFSHAITIKE</sequence>
<dbReference type="InterPro" id="IPR002645">
    <property type="entry name" value="STAS_dom"/>
</dbReference>
<dbReference type="Proteomes" id="UP000189670">
    <property type="component" value="Unassembled WGS sequence"/>
</dbReference>
<evidence type="ECO:0000259" key="1">
    <source>
        <dbReference type="PROSITE" id="PS50801"/>
    </source>
</evidence>
<dbReference type="InterPro" id="IPR036513">
    <property type="entry name" value="STAS_dom_sf"/>
</dbReference>
<dbReference type="Pfam" id="PF01740">
    <property type="entry name" value="STAS"/>
    <property type="match status" value="1"/>
</dbReference>
<dbReference type="EMBL" id="ATBP01000031">
    <property type="protein sequence ID" value="ETR73929.1"/>
    <property type="molecule type" value="Genomic_DNA"/>
</dbReference>
<evidence type="ECO:0000313" key="3">
    <source>
        <dbReference type="Proteomes" id="UP000189670"/>
    </source>
</evidence>
<feature type="domain" description="STAS" evidence="1">
    <location>
        <begin position="1"/>
        <end position="101"/>
    </location>
</feature>
<protein>
    <submittedName>
        <fullName evidence="2">Sulfate transporter/antisigma-factor antagonist STAS</fullName>
    </submittedName>
</protein>
<dbReference type="PROSITE" id="PS50801">
    <property type="entry name" value="STAS"/>
    <property type="match status" value="1"/>
</dbReference>
<dbReference type="Gene3D" id="3.30.750.24">
    <property type="entry name" value="STAS domain"/>
    <property type="match status" value="1"/>
</dbReference>
<dbReference type="AlphaFoldDB" id="A0A1V1PG96"/>